<feature type="transmembrane region" description="Helical" evidence="2">
    <location>
        <begin position="184"/>
        <end position="203"/>
    </location>
</feature>
<evidence type="ECO:0008006" key="5">
    <source>
        <dbReference type="Google" id="ProtNLM"/>
    </source>
</evidence>
<evidence type="ECO:0000313" key="4">
    <source>
        <dbReference type="Proteomes" id="UP000294508"/>
    </source>
</evidence>
<accession>A0A4R2HEJ4</accession>
<evidence type="ECO:0000256" key="2">
    <source>
        <dbReference type="SAM" id="Phobius"/>
    </source>
</evidence>
<keyword evidence="2" id="KW-0472">Membrane</keyword>
<dbReference type="EMBL" id="SLWN01000007">
    <property type="protein sequence ID" value="TCO26495.1"/>
    <property type="molecule type" value="Genomic_DNA"/>
</dbReference>
<name>A0A4R2HEJ4_9ACTN</name>
<evidence type="ECO:0000256" key="1">
    <source>
        <dbReference type="SAM" id="MobiDB-lite"/>
    </source>
</evidence>
<dbReference type="Proteomes" id="UP000294508">
    <property type="component" value="Unassembled WGS sequence"/>
</dbReference>
<keyword evidence="4" id="KW-1185">Reference proteome</keyword>
<feature type="transmembrane region" description="Helical" evidence="2">
    <location>
        <begin position="151"/>
        <end position="172"/>
    </location>
</feature>
<reference evidence="3 4" key="1">
    <citation type="journal article" date="2015" name="Stand. Genomic Sci.">
        <title>Genomic Encyclopedia of Bacterial and Archaeal Type Strains, Phase III: the genomes of soil and plant-associated and newly described type strains.</title>
        <authorList>
            <person name="Whitman W.B."/>
            <person name="Woyke T."/>
            <person name="Klenk H.P."/>
            <person name="Zhou Y."/>
            <person name="Lilburn T.G."/>
            <person name="Beck B.J."/>
            <person name="De Vos P."/>
            <person name="Vandamme P."/>
            <person name="Eisen J.A."/>
            <person name="Garrity G."/>
            <person name="Hugenholtz P."/>
            <person name="Kyrpides N.C."/>
        </authorList>
    </citation>
    <scope>NUCLEOTIDE SEQUENCE [LARGE SCALE GENOMIC DNA]</scope>
    <source>
        <strain evidence="3 4">VKM Ac-2572</strain>
    </source>
</reference>
<gene>
    <name evidence="3" type="ORF">EV652_107387</name>
</gene>
<keyword evidence="2" id="KW-0812">Transmembrane</keyword>
<sequence length="369" mass="38126">MPEGVREEWIGVPKGARDEWIGVPKGGRPEWDPDAGQPAGSPDDPRGEWVGGARIGWVDEDGGSAGGAAWAAYPSADNPEPARSPWSTPKRPALSQPDGGQANWAESAGWPDSAFEQQEQQSPPAREPEPVRRKPPTTEPAPAGYVRLVRVLLVAAAVLGLGLVINLVATFFADGAGGTLRWLVPPAIALIAAMVVALIDAVSSEDRPAGGRLDVPVIVAIVVVLLGVGVGGFALTAGVEYAAGYITGKESGEDRLLKPVAKTTAGLTVTVENVTYTSHFTRVEVAVSNGGDQSLSLPLDGQAAFTGEDGNSLKADGFRSQWKDSIAAGSVERGTITFKGHLPEGLTVATLTLKSGDAPIAVPGLALSN</sequence>
<feature type="compositionally biased region" description="Basic and acidic residues" evidence="1">
    <location>
        <begin position="1"/>
        <end position="20"/>
    </location>
</feature>
<comment type="caution">
    <text evidence="3">The sequence shown here is derived from an EMBL/GenBank/DDBJ whole genome shotgun (WGS) entry which is preliminary data.</text>
</comment>
<feature type="transmembrane region" description="Helical" evidence="2">
    <location>
        <begin position="215"/>
        <end position="235"/>
    </location>
</feature>
<organism evidence="3 4">
    <name type="scientific">Kribbella steppae</name>
    <dbReference type="NCBI Taxonomy" id="2512223"/>
    <lineage>
        <taxon>Bacteria</taxon>
        <taxon>Bacillati</taxon>
        <taxon>Actinomycetota</taxon>
        <taxon>Actinomycetes</taxon>
        <taxon>Propionibacteriales</taxon>
        <taxon>Kribbellaceae</taxon>
        <taxon>Kribbella</taxon>
    </lineage>
</organism>
<evidence type="ECO:0000313" key="3">
    <source>
        <dbReference type="EMBL" id="TCO26495.1"/>
    </source>
</evidence>
<dbReference type="AlphaFoldDB" id="A0A4R2HEJ4"/>
<protein>
    <recommendedName>
        <fullName evidence="5">DUF4352 domain-containing protein</fullName>
    </recommendedName>
</protein>
<feature type="region of interest" description="Disordered" evidence="1">
    <location>
        <begin position="1"/>
        <end position="139"/>
    </location>
</feature>
<proteinExistence type="predicted"/>
<keyword evidence="2" id="KW-1133">Transmembrane helix</keyword>